<evidence type="ECO:0000256" key="1">
    <source>
        <dbReference type="SAM" id="SignalP"/>
    </source>
</evidence>
<accession>A0ABU0DZS1</accession>
<evidence type="ECO:0008006" key="4">
    <source>
        <dbReference type="Google" id="ProtNLM"/>
    </source>
</evidence>
<dbReference type="EMBL" id="JAUSUR010000001">
    <property type="protein sequence ID" value="MDQ0360019.1"/>
    <property type="molecule type" value="Genomic_DNA"/>
</dbReference>
<gene>
    <name evidence="2" type="ORF">J2S15_000750</name>
</gene>
<proteinExistence type="predicted"/>
<evidence type="ECO:0000313" key="3">
    <source>
        <dbReference type="Proteomes" id="UP001230220"/>
    </source>
</evidence>
<protein>
    <recommendedName>
        <fullName evidence="4">DUF4829 domain-containing protein</fullName>
    </recommendedName>
</protein>
<name>A0ABU0DZS1_9FIRM</name>
<dbReference type="Proteomes" id="UP001230220">
    <property type="component" value="Unassembled WGS sequence"/>
</dbReference>
<evidence type="ECO:0000313" key="2">
    <source>
        <dbReference type="EMBL" id="MDQ0360019.1"/>
    </source>
</evidence>
<keyword evidence="3" id="KW-1185">Reference proteome</keyword>
<feature type="chain" id="PRO_5045212146" description="DUF4829 domain-containing protein" evidence="1">
    <location>
        <begin position="20"/>
        <end position="148"/>
    </location>
</feature>
<keyword evidence="1" id="KW-0732">Signal</keyword>
<organism evidence="2 3">
    <name type="scientific">Breznakia pachnodae</name>
    <dbReference type="NCBI Taxonomy" id="265178"/>
    <lineage>
        <taxon>Bacteria</taxon>
        <taxon>Bacillati</taxon>
        <taxon>Bacillota</taxon>
        <taxon>Erysipelotrichia</taxon>
        <taxon>Erysipelotrichales</taxon>
        <taxon>Erysipelotrichaceae</taxon>
        <taxon>Breznakia</taxon>
    </lineage>
</organism>
<dbReference type="RefSeq" id="WP_307405596.1">
    <property type="nucleotide sequence ID" value="NZ_JAUSUR010000001.1"/>
</dbReference>
<feature type="signal peptide" evidence="1">
    <location>
        <begin position="1"/>
        <end position="19"/>
    </location>
</feature>
<dbReference type="PROSITE" id="PS51257">
    <property type="entry name" value="PROKAR_LIPOPROTEIN"/>
    <property type="match status" value="1"/>
</dbReference>
<comment type="caution">
    <text evidence="2">The sequence shown here is derived from an EMBL/GenBank/DDBJ whole genome shotgun (WGS) entry which is preliminary data.</text>
</comment>
<sequence>MKKKIIPVIILCMLLSACGGTKTNTAEAVIEINDSEIFTKSEIKSAIGKVKESFYDFGDCKILDLYYADGNIEFINEAYGEEFVEGIYDDSIPDEYRIVIVSNFITGNDVNEPLEDNTTYYSWYWFLQRDSADGEWYVVTYRDPESFY</sequence>
<reference evidence="2 3" key="1">
    <citation type="submission" date="2023-07" db="EMBL/GenBank/DDBJ databases">
        <title>Genomic Encyclopedia of Type Strains, Phase IV (KMG-IV): sequencing the most valuable type-strain genomes for metagenomic binning, comparative biology and taxonomic classification.</title>
        <authorList>
            <person name="Goeker M."/>
        </authorList>
    </citation>
    <scope>NUCLEOTIDE SEQUENCE [LARGE SCALE GENOMIC DNA]</scope>
    <source>
        <strain evidence="2 3">DSM 16784</strain>
    </source>
</reference>